<dbReference type="Proteomes" id="UP000008672">
    <property type="component" value="Unassembled WGS sequence"/>
</dbReference>
<dbReference type="PANTHER" id="PTHR45712">
    <property type="entry name" value="AGAP008170-PA"/>
    <property type="match status" value="1"/>
</dbReference>
<evidence type="ECO:0000256" key="13">
    <source>
        <dbReference type="ARBA" id="ARBA00025136"/>
    </source>
</evidence>
<dbReference type="InterPro" id="IPR001611">
    <property type="entry name" value="Leu-rich_rpt"/>
</dbReference>
<reference evidence="17" key="3">
    <citation type="submission" date="2025-09" db="UniProtKB">
        <authorList>
            <consortium name="Ensembl"/>
        </authorList>
    </citation>
    <scope>IDENTIFICATION</scope>
</reference>
<dbReference type="Pfam" id="PF01462">
    <property type="entry name" value="LRRNT"/>
    <property type="match status" value="1"/>
</dbReference>
<dbReference type="AlphaFoldDB" id="H3A572"/>
<keyword evidence="9" id="KW-0677">Repeat</keyword>
<dbReference type="InterPro" id="IPR050333">
    <property type="entry name" value="SLRP"/>
</dbReference>
<dbReference type="Bgee" id="ENSLACG00000004261">
    <property type="expression patterns" value="Expressed in pelvic fin"/>
</dbReference>
<sequence>ALITMKLISLLIITGLSGVSFCQYGKDIFFWLPFLRRRSFSYSSGSDGSPSARDCPSECDCPPNFPTAMYCENRNLKYMPFVPSRMKYVYFQNNQISSIQDGIFDNATGLVWIMLHRNQITTEKVGKGVFSKLKNLERLYLDHNNLTRVPSPLPKTLKELRLTFNQISEVTPNTFEGLENLTTLYLNDNQLTDIGSSFKGLKSLTLLELSNNDLKKLPDSLPDSLHQLYLEYNHVDTIPDEYFRKFPRLQYVRLSNNELTDEGIPSNTFNISTLIELDLSYNKLQKIPSVNPNLENLYLHANEIREFSLGSFCSTIDIMNFSHLRVLRLEGNKIRREEMPAETPLCLRRADIIDI</sequence>
<dbReference type="InterPro" id="IPR000372">
    <property type="entry name" value="LRRNT"/>
</dbReference>
<feature type="domain" description="LRRNT" evidence="16">
    <location>
        <begin position="54"/>
        <end position="88"/>
    </location>
</feature>
<keyword evidence="8 15" id="KW-0732">Signal</keyword>
<evidence type="ECO:0000313" key="17">
    <source>
        <dbReference type="Ensembl" id="ENSLACP00000004793.1"/>
    </source>
</evidence>
<dbReference type="InterPro" id="IPR032675">
    <property type="entry name" value="LRR_dom_sf"/>
</dbReference>
<dbReference type="SMART" id="SM00364">
    <property type="entry name" value="LRR_BAC"/>
    <property type="match status" value="6"/>
</dbReference>
<evidence type="ECO:0000259" key="16">
    <source>
        <dbReference type="SMART" id="SM00013"/>
    </source>
</evidence>
<evidence type="ECO:0000256" key="9">
    <source>
        <dbReference type="ARBA" id="ARBA00022737"/>
    </source>
</evidence>
<evidence type="ECO:0000256" key="14">
    <source>
        <dbReference type="ARBA" id="ARBA00032216"/>
    </source>
</evidence>
<keyword evidence="6" id="KW-0272">Extracellular matrix</keyword>
<dbReference type="InterPro" id="IPR003591">
    <property type="entry name" value="Leu-rich_rpt_typical-subtyp"/>
</dbReference>
<reference evidence="17" key="2">
    <citation type="submission" date="2025-08" db="UniProtKB">
        <authorList>
            <consortium name="Ensembl"/>
        </authorList>
    </citation>
    <scope>IDENTIFICATION</scope>
</reference>
<keyword evidence="18" id="KW-1185">Reference proteome</keyword>
<keyword evidence="12" id="KW-0325">Glycoprotein</keyword>
<dbReference type="InParanoid" id="H3A572"/>
<dbReference type="GO" id="GO:0005615">
    <property type="term" value="C:extracellular space"/>
    <property type="evidence" value="ECO:0007669"/>
    <property type="project" value="TreeGrafter"/>
</dbReference>
<dbReference type="EMBL" id="AFYH01128556">
    <property type="status" value="NOT_ANNOTATED_CDS"/>
    <property type="molecule type" value="Genomic_DNA"/>
</dbReference>
<dbReference type="HOGENOM" id="CLU_000288_186_4_1"/>
<dbReference type="SUPFAM" id="SSF52058">
    <property type="entry name" value="L domain-like"/>
    <property type="match status" value="1"/>
</dbReference>
<evidence type="ECO:0000256" key="4">
    <source>
        <dbReference type="ARBA" id="ARBA00018230"/>
    </source>
</evidence>
<dbReference type="InterPro" id="IPR026906">
    <property type="entry name" value="LRR_5"/>
</dbReference>
<keyword evidence="10" id="KW-0654">Proteoglycan</keyword>
<comment type="subcellular location">
    <subcellularLocation>
        <location evidence="1">Secreted</location>
        <location evidence="1">Extracellular space</location>
        <location evidence="1">Extracellular matrix</location>
    </subcellularLocation>
</comment>
<dbReference type="PANTHER" id="PTHR45712:SF4">
    <property type="entry name" value="FIBROMODULIN"/>
    <property type="match status" value="1"/>
</dbReference>
<dbReference type="SMART" id="SM00369">
    <property type="entry name" value="LRR_TYP"/>
    <property type="match status" value="9"/>
</dbReference>
<accession>H3A572</accession>
<feature type="signal peptide" evidence="15">
    <location>
        <begin position="1"/>
        <end position="18"/>
    </location>
</feature>
<feature type="chain" id="PRO_5003578986" description="Fibromodulin" evidence="15">
    <location>
        <begin position="19"/>
        <end position="355"/>
    </location>
</feature>
<dbReference type="eggNOG" id="KOG0619">
    <property type="taxonomic scope" value="Eukaryota"/>
</dbReference>
<evidence type="ECO:0000256" key="11">
    <source>
        <dbReference type="ARBA" id="ARBA00023157"/>
    </source>
</evidence>
<dbReference type="Pfam" id="PF13306">
    <property type="entry name" value="LRR_5"/>
    <property type="match status" value="1"/>
</dbReference>
<dbReference type="STRING" id="7897.ENSLACP00000004793"/>
<evidence type="ECO:0000256" key="2">
    <source>
        <dbReference type="ARBA" id="ARBA00005818"/>
    </source>
</evidence>
<dbReference type="PROSITE" id="PS51450">
    <property type="entry name" value="LRR"/>
    <property type="match status" value="4"/>
</dbReference>
<dbReference type="OMA" id="WWFQYLR"/>
<keyword evidence="5" id="KW-0964">Secreted</keyword>
<dbReference type="Ensembl" id="ENSLACT00000004834.1">
    <property type="protein sequence ID" value="ENSLACP00000004793.1"/>
    <property type="gene ID" value="ENSLACG00000004261.1"/>
</dbReference>
<evidence type="ECO:0000256" key="3">
    <source>
        <dbReference type="ARBA" id="ARBA00011226"/>
    </source>
</evidence>
<evidence type="ECO:0000256" key="12">
    <source>
        <dbReference type="ARBA" id="ARBA00023180"/>
    </source>
</evidence>
<evidence type="ECO:0000256" key="10">
    <source>
        <dbReference type="ARBA" id="ARBA00022974"/>
    </source>
</evidence>
<evidence type="ECO:0000256" key="7">
    <source>
        <dbReference type="ARBA" id="ARBA00022614"/>
    </source>
</evidence>
<dbReference type="SMART" id="SM00013">
    <property type="entry name" value="LRRNT"/>
    <property type="match status" value="1"/>
</dbReference>
<dbReference type="Gene3D" id="3.80.10.10">
    <property type="entry name" value="Ribonuclease Inhibitor"/>
    <property type="match status" value="2"/>
</dbReference>
<evidence type="ECO:0000256" key="1">
    <source>
        <dbReference type="ARBA" id="ARBA00004498"/>
    </source>
</evidence>
<keyword evidence="11" id="KW-1015">Disulfide bond</keyword>
<dbReference type="SMART" id="SM00365">
    <property type="entry name" value="LRR_SD22"/>
    <property type="match status" value="3"/>
</dbReference>
<name>H3A572_LATCH</name>
<evidence type="ECO:0000256" key="8">
    <source>
        <dbReference type="ARBA" id="ARBA00022729"/>
    </source>
</evidence>
<dbReference type="Pfam" id="PF13855">
    <property type="entry name" value="LRR_8"/>
    <property type="match status" value="2"/>
</dbReference>
<keyword evidence="7" id="KW-0433">Leucine-rich repeat</keyword>
<evidence type="ECO:0000313" key="18">
    <source>
        <dbReference type="Proteomes" id="UP000008672"/>
    </source>
</evidence>
<protein>
    <recommendedName>
        <fullName evidence="4">Fibromodulin</fullName>
    </recommendedName>
    <alternativeName>
        <fullName evidence="14">Keratan sulfate proteoglycan fibromodulin</fullName>
    </alternativeName>
</protein>
<evidence type="ECO:0000256" key="15">
    <source>
        <dbReference type="SAM" id="SignalP"/>
    </source>
</evidence>
<dbReference type="GeneTree" id="ENSGT00940000157007"/>
<dbReference type="FunCoup" id="H3A572">
    <property type="interactions" value="116"/>
</dbReference>
<proteinExistence type="inferred from homology"/>
<evidence type="ECO:0000256" key="5">
    <source>
        <dbReference type="ARBA" id="ARBA00022525"/>
    </source>
</evidence>
<comment type="similarity">
    <text evidence="2">Belongs to the small leucine-rich proteoglycan (SLRP) family. SLRP class II subfamily.</text>
</comment>
<evidence type="ECO:0000256" key="6">
    <source>
        <dbReference type="ARBA" id="ARBA00022530"/>
    </source>
</evidence>
<reference evidence="18" key="1">
    <citation type="submission" date="2011-08" db="EMBL/GenBank/DDBJ databases">
        <title>The draft genome of Latimeria chalumnae.</title>
        <authorList>
            <person name="Di Palma F."/>
            <person name="Alfoldi J."/>
            <person name="Johnson J."/>
            <person name="Berlin A."/>
            <person name="Gnerre S."/>
            <person name="Jaffe D."/>
            <person name="MacCallum I."/>
            <person name="Young S."/>
            <person name="Walker B.J."/>
            <person name="Lander E."/>
            <person name="Lindblad-Toh K."/>
        </authorList>
    </citation>
    <scope>NUCLEOTIDE SEQUENCE [LARGE SCALE GENOMIC DNA]</scope>
    <source>
        <strain evidence="18">Wild caught</strain>
    </source>
</reference>
<organism evidence="17 18">
    <name type="scientific">Latimeria chalumnae</name>
    <name type="common">Coelacanth</name>
    <dbReference type="NCBI Taxonomy" id="7897"/>
    <lineage>
        <taxon>Eukaryota</taxon>
        <taxon>Metazoa</taxon>
        <taxon>Chordata</taxon>
        <taxon>Craniata</taxon>
        <taxon>Vertebrata</taxon>
        <taxon>Euteleostomi</taxon>
        <taxon>Coelacanthiformes</taxon>
        <taxon>Coelacanthidae</taxon>
        <taxon>Latimeria</taxon>
    </lineage>
</organism>
<gene>
    <name evidence="17" type="primary">FMOD</name>
</gene>
<comment type="subunit">
    <text evidence="3">Binds to type I and type II collagen.</text>
</comment>
<comment type="function">
    <text evidence="13">Affects the rate of fibrils formation. May have a primary role in collagen fibrillogenesis.</text>
</comment>
<dbReference type="FunFam" id="3.80.10.10:FF:000073">
    <property type="entry name" value="Lumican"/>
    <property type="match status" value="1"/>
</dbReference>